<evidence type="ECO:0000313" key="3">
    <source>
        <dbReference type="Proteomes" id="UP000316079"/>
    </source>
</evidence>
<feature type="region of interest" description="Disordered" evidence="1">
    <location>
        <begin position="79"/>
        <end position="135"/>
    </location>
</feature>
<name>A0A553NGL3_9TELE</name>
<feature type="compositionally biased region" description="Basic and acidic residues" evidence="1">
    <location>
        <begin position="85"/>
        <end position="100"/>
    </location>
</feature>
<keyword evidence="3" id="KW-1185">Reference proteome</keyword>
<gene>
    <name evidence="2" type="ORF">DNTS_008225</name>
</gene>
<sequence>MKHAFVIQVRAIHPNCIPHSITASAAEKGHQQPNRSGIRFAPTINKLSVMEDLTLYLLCLSPARGSEVKRRRVLHLSLPFSQQQHEQREKGVRDQWQIRRREPRRGAKPRPVLHTPRTSAGTRQKGFLEPAAVLK</sequence>
<dbReference type="EMBL" id="SRMA01026989">
    <property type="protein sequence ID" value="TRY64550.1"/>
    <property type="molecule type" value="Genomic_DNA"/>
</dbReference>
<comment type="caution">
    <text evidence="2">The sequence shown here is derived from an EMBL/GenBank/DDBJ whole genome shotgun (WGS) entry which is preliminary data.</text>
</comment>
<dbReference type="Proteomes" id="UP000316079">
    <property type="component" value="Unassembled WGS sequence"/>
</dbReference>
<evidence type="ECO:0000256" key="1">
    <source>
        <dbReference type="SAM" id="MobiDB-lite"/>
    </source>
</evidence>
<accession>A0A553NGL3</accession>
<evidence type="ECO:0000313" key="2">
    <source>
        <dbReference type="EMBL" id="TRY64550.1"/>
    </source>
</evidence>
<reference evidence="2 3" key="1">
    <citation type="journal article" date="2019" name="Sci. Data">
        <title>Hybrid genome assembly and annotation of Danionella translucida.</title>
        <authorList>
            <person name="Kadobianskyi M."/>
            <person name="Schulze L."/>
            <person name="Schuelke M."/>
            <person name="Judkewitz B."/>
        </authorList>
    </citation>
    <scope>NUCLEOTIDE SEQUENCE [LARGE SCALE GENOMIC DNA]</scope>
    <source>
        <strain evidence="2 3">Bolton</strain>
    </source>
</reference>
<dbReference type="AlphaFoldDB" id="A0A553NGL3"/>
<protein>
    <submittedName>
        <fullName evidence="2">Uncharacterized protein</fullName>
    </submittedName>
</protein>
<organism evidence="2 3">
    <name type="scientific">Danionella cerebrum</name>
    <dbReference type="NCBI Taxonomy" id="2873325"/>
    <lineage>
        <taxon>Eukaryota</taxon>
        <taxon>Metazoa</taxon>
        <taxon>Chordata</taxon>
        <taxon>Craniata</taxon>
        <taxon>Vertebrata</taxon>
        <taxon>Euteleostomi</taxon>
        <taxon>Actinopterygii</taxon>
        <taxon>Neopterygii</taxon>
        <taxon>Teleostei</taxon>
        <taxon>Ostariophysi</taxon>
        <taxon>Cypriniformes</taxon>
        <taxon>Danionidae</taxon>
        <taxon>Danioninae</taxon>
        <taxon>Danionella</taxon>
    </lineage>
</organism>
<proteinExistence type="predicted"/>